<dbReference type="EMBL" id="JAULSW010000002">
    <property type="protein sequence ID" value="KAK3389402.1"/>
    <property type="molecule type" value="Genomic_DNA"/>
</dbReference>
<dbReference type="Proteomes" id="UP001285441">
    <property type="component" value="Unassembled WGS sequence"/>
</dbReference>
<feature type="chain" id="PRO_5042180241" description="Ecp2 effector protein domain-containing protein" evidence="1">
    <location>
        <begin position="20"/>
        <end position="154"/>
    </location>
</feature>
<sequence>MKFSALAALAALQLQTVSASFYIYWSQDAASGTGAYMYHFFPAHPSCNDVNHAISYLEQDKLRADQWGVVCEGKGCYNGKFEEVMRFEMGTRFGHYTIYQDRAFGLYDVNDVKMGTCVPTREDDYTCFVGPFGESGVTMFYCDGGVTVNNDPKV</sequence>
<dbReference type="AlphaFoldDB" id="A0AAE0NX86"/>
<evidence type="ECO:0000313" key="2">
    <source>
        <dbReference type="EMBL" id="KAK3389402.1"/>
    </source>
</evidence>
<reference evidence="2" key="2">
    <citation type="submission" date="2023-06" db="EMBL/GenBank/DDBJ databases">
        <authorList>
            <consortium name="Lawrence Berkeley National Laboratory"/>
            <person name="Haridas S."/>
            <person name="Hensen N."/>
            <person name="Bonometti L."/>
            <person name="Westerberg I."/>
            <person name="Brannstrom I.O."/>
            <person name="Guillou S."/>
            <person name="Cros-Aarteil S."/>
            <person name="Calhoun S."/>
            <person name="Kuo A."/>
            <person name="Mondo S."/>
            <person name="Pangilinan J."/>
            <person name="Riley R."/>
            <person name="LaButti K."/>
            <person name="Andreopoulos B."/>
            <person name="Lipzen A."/>
            <person name="Chen C."/>
            <person name="Yanf M."/>
            <person name="Daum C."/>
            <person name="Ng V."/>
            <person name="Clum A."/>
            <person name="Steindorff A."/>
            <person name="Ohm R."/>
            <person name="Martin F."/>
            <person name="Silar P."/>
            <person name="Natvig D."/>
            <person name="Lalanne C."/>
            <person name="Gautier V."/>
            <person name="Ament-velasquez S.L."/>
            <person name="Kruys A."/>
            <person name="Hutchinson M.I."/>
            <person name="Powell A.J."/>
            <person name="Barry K."/>
            <person name="Miller A.N."/>
            <person name="Grigoriev I.V."/>
            <person name="Debuchy R."/>
            <person name="Gladieux P."/>
            <person name="Thoren M.H."/>
            <person name="Johannesson H."/>
        </authorList>
    </citation>
    <scope>NUCLEOTIDE SEQUENCE</scope>
    <source>
        <strain evidence="2">CBS 232.78</strain>
    </source>
</reference>
<protein>
    <recommendedName>
        <fullName evidence="4">Ecp2 effector protein domain-containing protein</fullName>
    </recommendedName>
</protein>
<comment type="caution">
    <text evidence="2">The sequence shown here is derived from an EMBL/GenBank/DDBJ whole genome shotgun (WGS) entry which is preliminary data.</text>
</comment>
<gene>
    <name evidence="2" type="ORF">B0H63DRAFT_445598</name>
</gene>
<name>A0AAE0NX86_9PEZI</name>
<evidence type="ECO:0008006" key="4">
    <source>
        <dbReference type="Google" id="ProtNLM"/>
    </source>
</evidence>
<reference evidence="2" key="1">
    <citation type="journal article" date="2023" name="Mol. Phylogenet. Evol.">
        <title>Genome-scale phylogeny and comparative genomics of the fungal order Sordariales.</title>
        <authorList>
            <person name="Hensen N."/>
            <person name="Bonometti L."/>
            <person name="Westerberg I."/>
            <person name="Brannstrom I.O."/>
            <person name="Guillou S."/>
            <person name="Cros-Aarteil S."/>
            <person name="Calhoun S."/>
            <person name="Haridas S."/>
            <person name="Kuo A."/>
            <person name="Mondo S."/>
            <person name="Pangilinan J."/>
            <person name="Riley R."/>
            <person name="LaButti K."/>
            <person name="Andreopoulos B."/>
            <person name="Lipzen A."/>
            <person name="Chen C."/>
            <person name="Yan M."/>
            <person name="Daum C."/>
            <person name="Ng V."/>
            <person name="Clum A."/>
            <person name="Steindorff A."/>
            <person name="Ohm R.A."/>
            <person name="Martin F."/>
            <person name="Silar P."/>
            <person name="Natvig D.O."/>
            <person name="Lalanne C."/>
            <person name="Gautier V."/>
            <person name="Ament-Velasquez S.L."/>
            <person name="Kruys A."/>
            <person name="Hutchinson M.I."/>
            <person name="Powell A.J."/>
            <person name="Barry K."/>
            <person name="Miller A.N."/>
            <person name="Grigoriev I.V."/>
            <person name="Debuchy R."/>
            <person name="Gladieux P."/>
            <person name="Hiltunen Thoren M."/>
            <person name="Johannesson H."/>
        </authorList>
    </citation>
    <scope>NUCLEOTIDE SEQUENCE</scope>
    <source>
        <strain evidence="2">CBS 232.78</strain>
    </source>
</reference>
<feature type="signal peptide" evidence="1">
    <location>
        <begin position="1"/>
        <end position="19"/>
    </location>
</feature>
<proteinExistence type="predicted"/>
<keyword evidence="1" id="KW-0732">Signal</keyword>
<keyword evidence="3" id="KW-1185">Reference proteome</keyword>
<evidence type="ECO:0000256" key="1">
    <source>
        <dbReference type="SAM" id="SignalP"/>
    </source>
</evidence>
<accession>A0AAE0NX86</accession>
<organism evidence="2 3">
    <name type="scientific">Podospora didyma</name>
    <dbReference type="NCBI Taxonomy" id="330526"/>
    <lineage>
        <taxon>Eukaryota</taxon>
        <taxon>Fungi</taxon>
        <taxon>Dikarya</taxon>
        <taxon>Ascomycota</taxon>
        <taxon>Pezizomycotina</taxon>
        <taxon>Sordariomycetes</taxon>
        <taxon>Sordariomycetidae</taxon>
        <taxon>Sordariales</taxon>
        <taxon>Podosporaceae</taxon>
        <taxon>Podospora</taxon>
    </lineage>
</organism>
<evidence type="ECO:0000313" key="3">
    <source>
        <dbReference type="Proteomes" id="UP001285441"/>
    </source>
</evidence>